<evidence type="ECO:0000256" key="1">
    <source>
        <dbReference type="ARBA" id="ARBA00022443"/>
    </source>
</evidence>
<dbReference type="Gene3D" id="1.20.1270.60">
    <property type="entry name" value="Arfaptin homology (AH) domain/BAR domain"/>
    <property type="match status" value="1"/>
</dbReference>
<keyword evidence="7" id="KW-1185">Reference proteome</keyword>
<feature type="compositionally biased region" description="Polar residues" evidence="3">
    <location>
        <begin position="318"/>
        <end position="329"/>
    </location>
</feature>
<dbReference type="Proteomes" id="UP000186594">
    <property type="component" value="Unassembled WGS sequence"/>
</dbReference>
<dbReference type="GO" id="GO:0097320">
    <property type="term" value="P:plasma membrane tubulation"/>
    <property type="evidence" value="ECO:0007669"/>
    <property type="project" value="TreeGrafter"/>
</dbReference>
<feature type="compositionally biased region" description="Basic and acidic residues" evidence="3">
    <location>
        <begin position="168"/>
        <end position="177"/>
    </location>
</feature>
<reference evidence="6 7" key="1">
    <citation type="submission" date="2016-04" db="EMBL/GenBank/DDBJ databases">
        <title>Evolutionary innovation and constraint leading to complex multicellularity in the Ascomycota.</title>
        <authorList>
            <person name="Cisse O."/>
            <person name="Nguyen A."/>
            <person name="Hewitt D.A."/>
            <person name="Jedd G."/>
            <person name="Stajich J.E."/>
        </authorList>
    </citation>
    <scope>NUCLEOTIDE SEQUENCE [LARGE SCALE GENOMIC DNA]</scope>
    <source>
        <strain evidence="6 7">DAH-3</strain>
    </source>
</reference>
<dbReference type="OrthoDB" id="2159336at2759"/>
<dbReference type="GO" id="GO:0051666">
    <property type="term" value="P:actin cortical patch localization"/>
    <property type="evidence" value="ECO:0007669"/>
    <property type="project" value="InterPro"/>
</dbReference>
<dbReference type="PANTHER" id="PTHR47174:SF1">
    <property type="entry name" value="REDUCED VIABILITY UPON STARVATION PROTEIN 167"/>
    <property type="match status" value="1"/>
</dbReference>
<keyword evidence="1 2" id="KW-0728">SH3 domain</keyword>
<dbReference type="PROSITE" id="PS51021">
    <property type="entry name" value="BAR"/>
    <property type="match status" value="1"/>
</dbReference>
<accession>A0A1U7LHZ1</accession>
<evidence type="ECO:0000313" key="6">
    <source>
        <dbReference type="EMBL" id="OLL22276.1"/>
    </source>
</evidence>
<evidence type="ECO:0000256" key="3">
    <source>
        <dbReference type="SAM" id="MobiDB-lite"/>
    </source>
</evidence>
<dbReference type="CDD" id="cd07599">
    <property type="entry name" value="BAR_Rvs167p"/>
    <property type="match status" value="1"/>
</dbReference>
<dbReference type="GO" id="GO:0008289">
    <property type="term" value="F:lipid binding"/>
    <property type="evidence" value="ECO:0007669"/>
    <property type="project" value="TreeGrafter"/>
</dbReference>
<evidence type="ECO:0000259" key="5">
    <source>
        <dbReference type="PROSITE" id="PS51021"/>
    </source>
</evidence>
<feature type="domain" description="SH3" evidence="4">
    <location>
        <begin position="382"/>
        <end position="441"/>
    </location>
</feature>
<proteinExistence type="predicted"/>
<dbReference type="InterPro" id="IPR001452">
    <property type="entry name" value="SH3_domain"/>
</dbReference>
<feature type="domain" description="BAR" evidence="5">
    <location>
        <begin position="17"/>
        <end position="265"/>
    </location>
</feature>
<dbReference type="AlphaFoldDB" id="A0A1U7LHZ1"/>
<comment type="caution">
    <text evidence="6">The sequence shown here is derived from an EMBL/GenBank/DDBJ whole genome shotgun (WGS) entry which is preliminary data.</text>
</comment>
<evidence type="ECO:0000259" key="4">
    <source>
        <dbReference type="PROSITE" id="PS50002"/>
    </source>
</evidence>
<dbReference type="InterPro" id="IPR036028">
    <property type="entry name" value="SH3-like_dom_sf"/>
</dbReference>
<dbReference type="PRINTS" id="PR00452">
    <property type="entry name" value="SH3DOMAIN"/>
</dbReference>
<dbReference type="GO" id="GO:0043332">
    <property type="term" value="C:mating projection tip"/>
    <property type="evidence" value="ECO:0007669"/>
    <property type="project" value="TreeGrafter"/>
</dbReference>
<feature type="region of interest" description="Disordered" evidence="3">
    <location>
        <begin position="296"/>
        <end position="376"/>
    </location>
</feature>
<dbReference type="InterPro" id="IPR046982">
    <property type="entry name" value="BIN3/RVS161-like"/>
</dbReference>
<dbReference type="GO" id="GO:0031097">
    <property type="term" value="C:medial cortex"/>
    <property type="evidence" value="ECO:0007669"/>
    <property type="project" value="TreeGrafter"/>
</dbReference>
<organism evidence="6 7">
    <name type="scientific">Neolecta irregularis (strain DAH-3)</name>
    <dbReference type="NCBI Taxonomy" id="1198029"/>
    <lineage>
        <taxon>Eukaryota</taxon>
        <taxon>Fungi</taxon>
        <taxon>Dikarya</taxon>
        <taxon>Ascomycota</taxon>
        <taxon>Taphrinomycotina</taxon>
        <taxon>Neolectales</taxon>
        <taxon>Neolectaceae</taxon>
        <taxon>Neolecta</taxon>
    </lineage>
</organism>
<feature type="region of interest" description="Disordered" evidence="3">
    <location>
        <begin position="157"/>
        <end position="177"/>
    </location>
</feature>
<name>A0A1U7LHZ1_NEOID</name>
<dbReference type="SMART" id="SM00721">
    <property type="entry name" value="BAR"/>
    <property type="match status" value="1"/>
</dbReference>
<dbReference type="GO" id="GO:1990528">
    <property type="term" value="C:Rvs161p-Rvs167p complex"/>
    <property type="evidence" value="ECO:0007669"/>
    <property type="project" value="TreeGrafter"/>
</dbReference>
<evidence type="ECO:0000256" key="2">
    <source>
        <dbReference type="PROSITE-ProRule" id="PRU00192"/>
    </source>
</evidence>
<dbReference type="STRING" id="1198029.A0A1U7LHZ1"/>
<dbReference type="Pfam" id="PF00018">
    <property type="entry name" value="SH3_1"/>
    <property type="match status" value="1"/>
</dbReference>
<dbReference type="PANTHER" id="PTHR47174">
    <property type="entry name" value="BRIDGING INTEGRATOR 3"/>
    <property type="match status" value="1"/>
</dbReference>
<evidence type="ECO:0000313" key="7">
    <source>
        <dbReference type="Proteomes" id="UP000186594"/>
    </source>
</evidence>
<dbReference type="Gene3D" id="2.30.30.40">
    <property type="entry name" value="SH3 Domains"/>
    <property type="match status" value="1"/>
</dbReference>
<protein>
    <submittedName>
        <fullName evidence="6">Regulator of cytoskeleton and endocytosis RVS167</fullName>
    </submittedName>
</protein>
<dbReference type="Pfam" id="PF03114">
    <property type="entry name" value="BAR"/>
    <property type="match status" value="1"/>
</dbReference>
<dbReference type="SUPFAM" id="SSF103657">
    <property type="entry name" value="BAR/IMD domain-like"/>
    <property type="match status" value="1"/>
</dbReference>
<dbReference type="PROSITE" id="PS50002">
    <property type="entry name" value="SH3"/>
    <property type="match status" value="1"/>
</dbReference>
<gene>
    <name evidence="6" type="ORF">NEOLI_003630</name>
</gene>
<dbReference type="InterPro" id="IPR027267">
    <property type="entry name" value="AH/BAR_dom_sf"/>
</dbReference>
<dbReference type="FunFam" id="1.20.1270.60:FF:000048">
    <property type="entry name" value="BAR adaptor protein RVS167"/>
    <property type="match status" value="1"/>
</dbReference>
<dbReference type="OMA" id="QEYDYYN"/>
<dbReference type="SMART" id="SM00326">
    <property type="entry name" value="SH3"/>
    <property type="match status" value="1"/>
</dbReference>
<dbReference type="InterPro" id="IPR004148">
    <property type="entry name" value="BAR_dom"/>
</dbReference>
<dbReference type="GO" id="GO:0030479">
    <property type="term" value="C:actin cortical patch"/>
    <property type="evidence" value="ECO:0007669"/>
    <property type="project" value="TreeGrafter"/>
</dbReference>
<dbReference type="SUPFAM" id="SSF50044">
    <property type="entry name" value="SH3-domain"/>
    <property type="match status" value="1"/>
</dbReference>
<sequence>MSWKGFQKAIVRAPQKMKGSFNMGDNTKDPVYVDAERRFNELVVQTKKLHVDSKKYAQAINDMFTFQIEFSKGIAEIYQPISGQVSNPDTALPEGNPEGIRACAEYESVVKDIRDTLEPEIQMLDTRVIQPAEELLSILKVIHKTAEKRERKRLDYDRHRSAHKKLQDKKEKSLKDEKSMYETENNLSMATQEFEYYNEALKNELPLLFKLESEFIKPLFRSFYFMQLNIFYTLYEKMKNCDIGYFDLSADIEKAFEGKRGDVQERAEALAITKFRIQRTGCQLFSPLYSNTEASTLQTRKTPEGLSLNTRDAKRASSDNYGMKTSQSLDVPPPYSAETSENPSGLSRAHSTGGRFASSGVAVENGKKIPPLPPIKPKPLSGSKEYVTALYDYVAQASGDLSFSAGDKIEVIKKTNDVNEWWTGRLNGVTGIFPGNYVTFA</sequence>
<dbReference type="EMBL" id="LXFE01003554">
    <property type="protein sequence ID" value="OLL22276.1"/>
    <property type="molecule type" value="Genomic_DNA"/>
</dbReference>
<dbReference type="GO" id="GO:0006897">
    <property type="term" value="P:endocytosis"/>
    <property type="evidence" value="ECO:0007669"/>
    <property type="project" value="InterPro"/>
</dbReference>
<dbReference type="FunFam" id="2.30.30.40:FF:000100">
    <property type="entry name" value="SH3 domain-containing YSC84-like protein 1"/>
    <property type="match status" value="1"/>
</dbReference>